<dbReference type="Gene3D" id="3.80.10.10">
    <property type="entry name" value="Ribonuclease Inhibitor"/>
    <property type="match status" value="1"/>
</dbReference>
<dbReference type="Proteomes" id="UP000677054">
    <property type="component" value="Unassembled WGS sequence"/>
</dbReference>
<organism evidence="1">
    <name type="scientific">Darwinula stevensoni</name>
    <dbReference type="NCBI Taxonomy" id="69355"/>
    <lineage>
        <taxon>Eukaryota</taxon>
        <taxon>Metazoa</taxon>
        <taxon>Ecdysozoa</taxon>
        <taxon>Arthropoda</taxon>
        <taxon>Crustacea</taxon>
        <taxon>Oligostraca</taxon>
        <taxon>Ostracoda</taxon>
        <taxon>Podocopa</taxon>
        <taxon>Podocopida</taxon>
        <taxon>Darwinulocopina</taxon>
        <taxon>Darwinuloidea</taxon>
        <taxon>Darwinulidae</taxon>
        <taxon>Darwinula</taxon>
    </lineage>
</organism>
<dbReference type="EMBL" id="LR902095">
    <property type="protein sequence ID" value="CAD7249954.1"/>
    <property type="molecule type" value="Genomic_DNA"/>
</dbReference>
<dbReference type="OrthoDB" id="1687175at2759"/>
<name>A0A7R9FP23_9CRUS</name>
<gene>
    <name evidence="1" type="ORF">DSTB1V02_LOCUS9739</name>
</gene>
<keyword evidence="2" id="KW-1185">Reference proteome</keyword>
<dbReference type="EMBL" id="CAJPEV010002578">
    <property type="protein sequence ID" value="CAG0897367.1"/>
    <property type="molecule type" value="Genomic_DNA"/>
</dbReference>
<protein>
    <submittedName>
        <fullName evidence="1">Uncharacterized protein</fullName>
    </submittedName>
</protein>
<evidence type="ECO:0000313" key="1">
    <source>
        <dbReference type="EMBL" id="CAD7249954.1"/>
    </source>
</evidence>
<accession>A0A7R9FP23</accession>
<evidence type="ECO:0000313" key="2">
    <source>
        <dbReference type="Proteomes" id="UP000677054"/>
    </source>
</evidence>
<proteinExistence type="predicted"/>
<dbReference type="InterPro" id="IPR032675">
    <property type="entry name" value="LRR_dom_sf"/>
</dbReference>
<sequence length="150" mass="17295">MTLRDGFSIDLIQFRADNNPITEVEHGFFENFKNLWHFSCNNCNLGPTLFNGTLEFHSEALRYVSLGGNNISSLESHAITGFTAETRIELWGNEIRNFTKEFFVLMLENLSAGEGYIDLYENLSSSSSTYYATPLRAQQIRRTRMETFQR</sequence>
<dbReference type="SUPFAM" id="SSF52058">
    <property type="entry name" value="L domain-like"/>
    <property type="match status" value="1"/>
</dbReference>
<reference evidence="1" key="1">
    <citation type="submission" date="2020-11" db="EMBL/GenBank/DDBJ databases">
        <authorList>
            <person name="Tran Van P."/>
        </authorList>
    </citation>
    <scope>NUCLEOTIDE SEQUENCE</scope>
</reference>
<dbReference type="AlphaFoldDB" id="A0A7R9FP23"/>